<reference evidence="2" key="2">
    <citation type="submission" date="2022-08" db="EMBL/GenBank/DDBJ databases">
        <title>Novel sulphate-reducing endosymbionts in the free-living metamonad Anaeramoeba.</title>
        <authorList>
            <person name="Jerlstrom-Hultqvist J."/>
            <person name="Cepicka I."/>
            <person name="Gallot-Lavallee L."/>
            <person name="Salas-Leiva D."/>
            <person name="Curtis B.A."/>
            <person name="Zahonova K."/>
            <person name="Pipaliya S."/>
            <person name="Dacks J."/>
            <person name="Roger A.J."/>
        </authorList>
    </citation>
    <scope>NUCLEOTIDE SEQUENCE</scope>
    <source>
        <strain evidence="2">Busselton2</strain>
    </source>
</reference>
<dbReference type="Pfam" id="PF00651">
    <property type="entry name" value="BTB"/>
    <property type="match status" value="1"/>
</dbReference>
<dbReference type="PANTHER" id="PTHR45774">
    <property type="entry name" value="BTB/POZ DOMAIN-CONTAINING"/>
    <property type="match status" value="1"/>
</dbReference>
<reference evidence="3" key="1">
    <citation type="submission" date="2022-08" db="EMBL/GenBank/DDBJ databases">
        <title>Novel sulfate-reducing endosymbionts in the free-living metamonad Anaeramoeba.</title>
        <authorList>
            <person name="Jerlstrom-Hultqvist J."/>
            <person name="Cepicka I."/>
            <person name="Gallot-Lavallee L."/>
            <person name="Salas-Leiva D."/>
            <person name="Curtis B.A."/>
            <person name="Zahonova K."/>
            <person name="Pipaliya S."/>
            <person name="Dacks J."/>
            <person name="Roger A.J."/>
        </authorList>
    </citation>
    <scope>NUCLEOTIDE SEQUENCE</scope>
    <source>
        <strain evidence="3">Schooner1</strain>
    </source>
</reference>
<dbReference type="EMBL" id="JANTQA010000048">
    <property type="protein sequence ID" value="KAJ3430877.1"/>
    <property type="molecule type" value="Genomic_DNA"/>
</dbReference>
<dbReference type="AlphaFoldDB" id="A0AAV7YSN9"/>
<protein>
    <submittedName>
        <fullName evidence="2">Btb (Poz) domain-containing 2a-related</fullName>
    </submittedName>
</protein>
<dbReference type="PROSITE" id="PS50097">
    <property type="entry name" value="BTB"/>
    <property type="match status" value="1"/>
</dbReference>
<dbReference type="Gene3D" id="3.30.710.10">
    <property type="entry name" value="Potassium Channel Kv1.1, Chain A"/>
    <property type="match status" value="1"/>
</dbReference>
<evidence type="ECO:0000259" key="1">
    <source>
        <dbReference type="PROSITE" id="PS50097"/>
    </source>
</evidence>
<dbReference type="PANTHER" id="PTHR45774:SF3">
    <property type="entry name" value="BTB (POZ) DOMAIN-CONTAINING 2B-RELATED"/>
    <property type="match status" value="1"/>
</dbReference>
<evidence type="ECO:0000313" key="4">
    <source>
        <dbReference type="Proteomes" id="UP001146793"/>
    </source>
</evidence>
<evidence type="ECO:0000313" key="3">
    <source>
        <dbReference type="EMBL" id="KAJ6241019.1"/>
    </source>
</evidence>
<sequence>MSKKKNKSKTLKNEPSSLHLFDQIYNNPHFHDIVFLIGKEETKAYGHKLVLSMNSPIWKGMFYTQEWMETKGREECLVRIPDLDPKVFLGFLEWIYTRKAKISHTTIYGIYKLAHKYCMPDLKQYCTVRFRKILNGRNCLRHAERSVIEGISKWHKISLKYLMQNSKKFMNNGKCFAGLREETVRTILEMKNLNCPEILLFRALKYWAENIQNDLIKKNKTEIYERILINPDQKKITARKLVKKYLHLIRLDLMDFKNYNELIKSGYYDHRILLKEGFNVVKKFDLKAKTKSRSGPQLSDSKILLIGWCRSGETHVNDLINSLKSGGIENVTHMDPTVSIPSLKAMQRYDAIVVRSSNVNSFYKGGNLGSNLAKYVDEGNGVIVIAINTLINNPEKQIRGKFQNQNYIPLKIAERERSEQCSLGKVFKPNHPIMRDVKTFKCKEYSHFIKTNDLNGGHIIASWDNGYPLITEKRRNDNSGIVVCLNFHPISTRITNDCGKAWLQETDGNLIFSNTLSYLIKDKLSKLAQKNPKKKIFYKK</sequence>
<dbReference type="Proteomes" id="UP001150062">
    <property type="component" value="Unassembled WGS sequence"/>
</dbReference>
<evidence type="ECO:0000313" key="5">
    <source>
        <dbReference type="Proteomes" id="UP001150062"/>
    </source>
</evidence>
<feature type="domain" description="BTB" evidence="1">
    <location>
        <begin position="31"/>
        <end position="104"/>
    </location>
</feature>
<dbReference type="InterPro" id="IPR011333">
    <property type="entry name" value="SKP1/BTB/POZ_sf"/>
</dbReference>
<keyword evidence="5" id="KW-1185">Reference proteome</keyword>
<comment type="caution">
    <text evidence="2">The sequence shown here is derived from an EMBL/GenBank/DDBJ whole genome shotgun (WGS) entry which is preliminary data.</text>
</comment>
<accession>A0AAV7YSN9</accession>
<dbReference type="SMART" id="SM00225">
    <property type="entry name" value="BTB"/>
    <property type="match status" value="1"/>
</dbReference>
<dbReference type="SUPFAM" id="SSF52317">
    <property type="entry name" value="Class I glutamine amidotransferase-like"/>
    <property type="match status" value="1"/>
</dbReference>
<dbReference type="SUPFAM" id="SSF54695">
    <property type="entry name" value="POZ domain"/>
    <property type="match status" value="1"/>
</dbReference>
<evidence type="ECO:0000313" key="2">
    <source>
        <dbReference type="EMBL" id="KAJ3430877.1"/>
    </source>
</evidence>
<dbReference type="InterPro" id="IPR029062">
    <property type="entry name" value="Class_I_gatase-like"/>
</dbReference>
<dbReference type="EMBL" id="JAOAOG010000197">
    <property type="protein sequence ID" value="KAJ6241019.1"/>
    <property type="molecule type" value="Genomic_DNA"/>
</dbReference>
<dbReference type="InterPro" id="IPR000210">
    <property type="entry name" value="BTB/POZ_dom"/>
</dbReference>
<proteinExistence type="predicted"/>
<gene>
    <name evidence="2" type="ORF">M0812_02552</name>
    <name evidence="3" type="ORF">M0813_23668</name>
</gene>
<name>A0AAV7YSN9_9EUKA</name>
<dbReference type="Proteomes" id="UP001146793">
    <property type="component" value="Unassembled WGS sequence"/>
</dbReference>
<organism evidence="2 4">
    <name type="scientific">Anaeramoeba flamelloides</name>
    <dbReference type="NCBI Taxonomy" id="1746091"/>
    <lineage>
        <taxon>Eukaryota</taxon>
        <taxon>Metamonada</taxon>
        <taxon>Anaeramoebidae</taxon>
        <taxon>Anaeramoeba</taxon>
    </lineage>
</organism>